<proteinExistence type="predicted"/>
<protein>
    <submittedName>
        <fullName evidence="1">Uncharacterized protein</fullName>
    </submittedName>
</protein>
<comment type="caution">
    <text evidence="1">The sequence shown here is derived from an EMBL/GenBank/DDBJ whole genome shotgun (WGS) entry which is preliminary data.</text>
</comment>
<reference evidence="1 2" key="1">
    <citation type="submission" date="2019-06" db="EMBL/GenBank/DDBJ databases">
        <title>Genome sequence analysis of &gt;100 Bacillus licheniformis strains suggests intrinsic resistance to this species.</title>
        <authorList>
            <person name="Wels M."/>
            <person name="Siezen R.J."/>
            <person name="Johansen E."/>
            <person name="Stuer-Lauridsen B."/>
            <person name="Bjerre K."/>
            <person name="Nielsen B.K.K."/>
        </authorList>
    </citation>
    <scope>NUCLEOTIDE SEQUENCE [LARGE SCALE GENOMIC DNA]</scope>
    <source>
        <strain evidence="1 2">BAC-15381</strain>
    </source>
</reference>
<evidence type="ECO:0000313" key="1">
    <source>
        <dbReference type="EMBL" id="TWL41814.1"/>
    </source>
</evidence>
<organism evidence="1 2">
    <name type="scientific">Bacillus paralicheniformis</name>
    <dbReference type="NCBI Taxonomy" id="1648923"/>
    <lineage>
        <taxon>Bacteria</taxon>
        <taxon>Bacillati</taxon>
        <taxon>Bacillota</taxon>
        <taxon>Bacilli</taxon>
        <taxon>Bacillales</taxon>
        <taxon>Bacillaceae</taxon>
        <taxon>Bacillus</taxon>
    </lineage>
</organism>
<dbReference type="EMBL" id="NILF01000022">
    <property type="protein sequence ID" value="TWL41814.1"/>
    <property type="molecule type" value="Genomic_DNA"/>
</dbReference>
<dbReference type="Proteomes" id="UP000429980">
    <property type="component" value="Unassembled WGS sequence"/>
</dbReference>
<gene>
    <name evidence="1" type="ORF">CHCC15381_3983</name>
</gene>
<keyword evidence="2" id="KW-1185">Reference proteome</keyword>
<name>A0ABY3G0W8_9BACI</name>
<sequence length="40" mass="4611">MPFFKGFATVAIFIQEKEVLYSCSSAKKQIKYVLISVFFT</sequence>
<evidence type="ECO:0000313" key="2">
    <source>
        <dbReference type="Proteomes" id="UP000429980"/>
    </source>
</evidence>
<accession>A0ABY3G0W8</accession>